<dbReference type="InterPro" id="IPR012337">
    <property type="entry name" value="RNaseH-like_sf"/>
</dbReference>
<proteinExistence type="predicted"/>
<name>A0ABM4D1B1_HYDVU</name>
<evidence type="ECO:0000313" key="2">
    <source>
        <dbReference type="Proteomes" id="UP001652625"/>
    </source>
</evidence>
<sequence length="304" mass="34753">MKSYGKDKLGKLQAHFTSQAHKVALSEYCHFLRKKEHIDHLIDKSNRIALIEEQKIKTLGSQGLAFRESDSANQSNFVAVVNLISRHNPTLKAWIEDRALRPYRVTYTSPSSQNEMISLIVTELKSKIIDEINSSNFFFVMADSTPDMSEKDIMSIVVRTASENGEIRERLLKSVECTDKTGKGMAELILSSLHKEGIDTSKMVFQSYDYASSMSRQFKGVQKYITEEVGHNVPYIPCQDHRTNTALEHACNVNAFIRELFNVLEQLHVFFTSSTKRFSHLKEKLEDIDIAIQLVNLSRTRWTA</sequence>
<dbReference type="PANTHER" id="PTHR45749:SF21">
    <property type="entry name" value="DUF4371 DOMAIN-CONTAINING PROTEIN"/>
    <property type="match status" value="1"/>
</dbReference>
<organism evidence="2 3">
    <name type="scientific">Hydra vulgaris</name>
    <name type="common">Hydra</name>
    <name type="synonym">Hydra attenuata</name>
    <dbReference type="NCBI Taxonomy" id="6087"/>
    <lineage>
        <taxon>Eukaryota</taxon>
        <taxon>Metazoa</taxon>
        <taxon>Cnidaria</taxon>
        <taxon>Hydrozoa</taxon>
        <taxon>Hydroidolina</taxon>
        <taxon>Anthoathecata</taxon>
        <taxon>Aplanulata</taxon>
        <taxon>Hydridae</taxon>
        <taxon>Hydra</taxon>
    </lineage>
</organism>
<dbReference type="RefSeq" id="XP_065668031.1">
    <property type="nucleotide sequence ID" value="XM_065811959.1"/>
</dbReference>
<dbReference type="Pfam" id="PF14291">
    <property type="entry name" value="DUF4371"/>
    <property type="match status" value="1"/>
</dbReference>
<dbReference type="SUPFAM" id="SSF53098">
    <property type="entry name" value="Ribonuclease H-like"/>
    <property type="match status" value="1"/>
</dbReference>
<reference evidence="3" key="1">
    <citation type="submission" date="2025-08" db="UniProtKB">
        <authorList>
            <consortium name="RefSeq"/>
        </authorList>
    </citation>
    <scope>IDENTIFICATION</scope>
</reference>
<accession>A0ABM4D1B1</accession>
<evidence type="ECO:0000259" key="1">
    <source>
        <dbReference type="Pfam" id="PF14291"/>
    </source>
</evidence>
<gene>
    <name evidence="3" type="primary">LOC136088274</name>
</gene>
<dbReference type="GeneID" id="136088274"/>
<dbReference type="Proteomes" id="UP001652625">
    <property type="component" value="Chromosome 12"/>
</dbReference>
<feature type="domain" description="DUF4371" evidence="1">
    <location>
        <begin position="57"/>
        <end position="220"/>
    </location>
</feature>
<protein>
    <submittedName>
        <fullName evidence="3">Uncharacterized protein LOC136088274</fullName>
    </submittedName>
</protein>
<dbReference type="PANTHER" id="PTHR45749">
    <property type="match status" value="1"/>
</dbReference>
<dbReference type="InterPro" id="IPR025398">
    <property type="entry name" value="DUF4371"/>
</dbReference>
<evidence type="ECO:0000313" key="3">
    <source>
        <dbReference type="RefSeq" id="XP_065668031.1"/>
    </source>
</evidence>
<keyword evidence="2" id="KW-1185">Reference proteome</keyword>